<dbReference type="InterPro" id="IPR000073">
    <property type="entry name" value="AB_hydrolase_1"/>
</dbReference>
<evidence type="ECO:0000259" key="1">
    <source>
        <dbReference type="Pfam" id="PF12697"/>
    </source>
</evidence>
<keyword evidence="3" id="KW-1185">Reference proteome</keyword>
<dbReference type="InterPro" id="IPR052897">
    <property type="entry name" value="Sec-Metab_Biosynth_Hydrolase"/>
</dbReference>
<name>A0ABT1A5P1_9PSEU</name>
<reference evidence="2" key="1">
    <citation type="submission" date="2021-04" db="EMBL/GenBank/DDBJ databases">
        <title>Pseudonocardia sp. nov., isolated from sandy soil of mangrove forest.</title>
        <authorList>
            <person name="Zan Z."/>
            <person name="Huang R."/>
            <person name="Liu W."/>
        </authorList>
    </citation>
    <scope>NUCLEOTIDE SEQUENCE</scope>
    <source>
        <strain evidence="2">S2-4</strain>
    </source>
</reference>
<dbReference type="Pfam" id="PF12697">
    <property type="entry name" value="Abhydrolase_6"/>
    <property type="match status" value="1"/>
</dbReference>
<keyword evidence="2" id="KW-0378">Hydrolase</keyword>
<dbReference type="RefSeq" id="WP_252442164.1">
    <property type="nucleotide sequence ID" value="NZ_JAGSOV010000053.1"/>
</dbReference>
<dbReference type="Gene3D" id="3.40.50.1820">
    <property type="entry name" value="alpha/beta hydrolase"/>
    <property type="match status" value="1"/>
</dbReference>
<gene>
    <name evidence="2" type="ORF">KDL28_25005</name>
</gene>
<evidence type="ECO:0000313" key="3">
    <source>
        <dbReference type="Proteomes" id="UP001165283"/>
    </source>
</evidence>
<dbReference type="EMBL" id="JAGSOV010000053">
    <property type="protein sequence ID" value="MCO1658327.1"/>
    <property type="molecule type" value="Genomic_DNA"/>
</dbReference>
<comment type="caution">
    <text evidence="2">The sequence shown here is derived from an EMBL/GenBank/DDBJ whole genome shotgun (WGS) entry which is preliminary data.</text>
</comment>
<accession>A0ABT1A5P1</accession>
<dbReference type="GO" id="GO:0016787">
    <property type="term" value="F:hydrolase activity"/>
    <property type="evidence" value="ECO:0007669"/>
    <property type="project" value="UniProtKB-KW"/>
</dbReference>
<dbReference type="Proteomes" id="UP001165283">
    <property type="component" value="Unassembled WGS sequence"/>
</dbReference>
<dbReference type="PANTHER" id="PTHR37017:SF11">
    <property type="entry name" value="ESTERASE_LIPASE_THIOESTERASE DOMAIN-CONTAINING PROTEIN"/>
    <property type="match status" value="1"/>
</dbReference>
<protein>
    <submittedName>
        <fullName evidence="2">Alpha/beta fold hydrolase</fullName>
    </submittedName>
</protein>
<proteinExistence type="predicted"/>
<dbReference type="InterPro" id="IPR029058">
    <property type="entry name" value="AB_hydrolase_fold"/>
</dbReference>
<feature type="domain" description="AB hydrolase-1" evidence="1">
    <location>
        <begin position="4"/>
        <end position="229"/>
    </location>
</feature>
<sequence length="233" mass="25206">MTTFVLVHGGWHGGWCWRRVAPLLRERGHEVHAPTLTGLGDRAHLARPHTGLATHVRDVLAVLELDDLRDVVLVGHSSSGAVITGVAQRAGERIRELVHLDSFVPGRGESVFDLLSPQRREHFERLVDAAGRIVLDPDAAMDGWAVTDPDDRAWLGPRLRPHPVGGLADALPDIAPPDLPRRYVHCTDKPGPDSFAGFADAAATDPAWRFDSLPTGHDAMVTAPAELADLLCG</sequence>
<dbReference type="PANTHER" id="PTHR37017">
    <property type="entry name" value="AB HYDROLASE-1 DOMAIN-CONTAINING PROTEIN-RELATED"/>
    <property type="match status" value="1"/>
</dbReference>
<organism evidence="2 3">
    <name type="scientific">Pseudonocardia humida</name>
    <dbReference type="NCBI Taxonomy" id="2800819"/>
    <lineage>
        <taxon>Bacteria</taxon>
        <taxon>Bacillati</taxon>
        <taxon>Actinomycetota</taxon>
        <taxon>Actinomycetes</taxon>
        <taxon>Pseudonocardiales</taxon>
        <taxon>Pseudonocardiaceae</taxon>
        <taxon>Pseudonocardia</taxon>
    </lineage>
</organism>
<dbReference type="SUPFAM" id="SSF53474">
    <property type="entry name" value="alpha/beta-Hydrolases"/>
    <property type="match status" value="1"/>
</dbReference>
<evidence type="ECO:0000313" key="2">
    <source>
        <dbReference type="EMBL" id="MCO1658327.1"/>
    </source>
</evidence>